<dbReference type="PROSITE" id="PS51783">
    <property type="entry name" value="PH_BEACH"/>
    <property type="match status" value="1"/>
</dbReference>
<dbReference type="PROSITE" id="PS50294">
    <property type="entry name" value="WD_REPEATS_REGION"/>
    <property type="match status" value="1"/>
</dbReference>
<keyword evidence="8" id="KW-1185">Reference proteome</keyword>
<feature type="compositionally biased region" description="Acidic residues" evidence="4">
    <location>
        <begin position="2344"/>
        <end position="2355"/>
    </location>
</feature>
<dbReference type="PROSITE" id="PS50197">
    <property type="entry name" value="BEACH"/>
    <property type="match status" value="1"/>
</dbReference>
<feature type="repeat" description="WD" evidence="3">
    <location>
        <begin position="3000"/>
        <end position="3041"/>
    </location>
</feature>
<dbReference type="InterPro" id="IPR023362">
    <property type="entry name" value="PH-BEACH_dom"/>
</dbReference>
<keyword evidence="1 3" id="KW-0853">WD repeat</keyword>
<dbReference type="InterPro" id="IPR011993">
    <property type="entry name" value="PH-like_dom_sf"/>
</dbReference>
<dbReference type="VEuPathDB" id="FungiDB:AeMF1_012892"/>
<dbReference type="EMBL" id="VJMJ01000079">
    <property type="protein sequence ID" value="KAF0738055.1"/>
    <property type="molecule type" value="Genomic_DNA"/>
</dbReference>
<feature type="domain" description="BEACH" evidence="5">
    <location>
        <begin position="2542"/>
        <end position="2836"/>
    </location>
</feature>
<proteinExistence type="predicted"/>
<evidence type="ECO:0000313" key="8">
    <source>
        <dbReference type="Proteomes" id="UP000481153"/>
    </source>
</evidence>
<dbReference type="Proteomes" id="UP000481153">
    <property type="component" value="Unassembled WGS sequence"/>
</dbReference>
<feature type="region of interest" description="Disordered" evidence="4">
    <location>
        <begin position="2338"/>
        <end position="2358"/>
    </location>
</feature>
<sequence>MKKQLTKLFSRKKTVDESNTAKEILPVKASPPTPNVVPPFDARYARITSHMKDINAVCKNFTWNMKKVQNDAGCHVDKLVSSINAIGLKIQSAMGDTSVHWGQIYCSGEFGITLCEQTTLPALLVETLDLLRLHFVIEHAKRLGSTSEDLKADQNFERCVYELGYALAGIVANAAVMERYRCEIVNLLRMAADLYAPNSVIIREIVAMTITATINSTLNAGIVWYLHDAQAIASVVKTIYFMMNAPFVTTQNASIAAGTFHTESIGGNEEIEVHLAVSKALGLHKEVNSIEPVDEVRPAETTYSFSSHDPNIGATVLLNFLQASCHYSFILVQDFAQVGGYDVIWSLVRQDAPSGMEIFIGLLPLGEGVDKLMDWTLKKCGAWNDSAFIALRDYLLKHIENEPCDGEDSLIPYFNILAQVYTRDVENFKRLEPKTHILTSVVTRLPQLRSSSRNMVLACVEHIGVEVPKIEFTRDILNKICVHLTETKEKDYEFARLLCETLTKMLQLVTTSDHPLRDILLEFGLLDKGILPYFESFTHEKDVRVQIQCLSNLTRELLHNHVASCTQFRQLHVHSTLYRVVKERVEDVETFSLLFQVFIELAAVTKSTQLLQGIESDVQTLLSFVHHCRQMHESLKVTLKLILQYLNNNMAVQRIWRENSGLENLLSVMSSLNNYDIHAPHVKLIFDIFKLLLENIETQVYAKEHHVYHTIAECLVATGWMATSHYTFLLQNIFLLIFQPIEAKKVNVRNPDAAEMLFDIWPNLDGDQRTYLLDELLASLNQLTKPHEQKAALISAGIFRWIYPHMEESPRLEQLLYSLSTNEIPMPNLRDYFRVLNKTSDHGLNFLDTVSKAQGVPHSNLQHHSYIQVMSEALWPPASGYSFSCWFNFPPDIAEANHTVSVPMNEGYLHLDHGLGAKYVVLVGSTLSIYVSKEDAMQGAKEIGTLEIQEYMEEGIDGFRVCCNDDWFSIRVVDVGHAPAWKKALHEFAKPYVMLMSLYAVDHPQCFTRVYFDPGTTCLRIEISQKHIVFKDVKVGLFAENTWHHLLFTHRKSVMGSSLVTLYIDGGEVGSKKLAFPASTAPSPIRCFLGSDPHLFPSTCIRSVSLGPSWLISDVLPTQAAKCLFMLGPSYMNSFPGNVTSLGAIGEWTESVITSFLHWIIHRKVEIAQAAARLQLHSLKLATKREWQEEMVVSMVDEEDKEIWPIIWFRYFLDRYCSLKLLGEEWLSQITSFTCPEEVVMWSLHTKVPNTQAHMQFVETEPSIPLDLPRMLPTLGSLGAVLLPLADTLETSKQLHCFLRILNRSLKSNPVTMAWFLEQNGFRWITGFLLDRVGMIDVNILTALVKLAISGTLKVEKYSLSECKVAACVVVSIHAVSQILFQISLLSQLSFELQHNLVMLLSLTIQSNNPNAVFNARQFRQAQFMQWWLAYTAQLCRSNNDINALLINELLLMLKMFLAVEPHVDDFILFSDMFLSALNDVKSTLRHKLLHFLLQQVEEFPILSRTLVESIFYRIHRDRKRVHIANPQWCTKPVTFSPDGLEHTLLEIICRSTSSDLIPFDALAATRLILSLAQLQPAFAMHFLVNTQLHIRMKQVLSIHSSHVSTFIPLLAFVGSIPINHITVENENISKAFPSRYTPIAIDRDCIDSVWIVLGHLLRQNQNNNSNDTTTLQILEWLNSQLKRDSLFFQAVCRSSSAFLGVIISCIEPKSPEQSSNSIAEVAEQCLRTFLMLSFLERDDWADNMMFCLQLWRSDQRQWLVLVKAIVEKTEILGDKGSIAGMKNLCSLFLSLLRLIISRRKRDDRLKRTDTNPKLLTFIWNVELNEAVVDFLCQAIKNCGEKSVLSALGDEAQQYFYCVLVFCAQGFILQSLYPIRGVTYWHLEVLERVVQSKNLLLQQTNITSVILYSGSSTGGSDNFAQATGFRMHMRQLSIHGNQKEFVLGQESDKFFVLCLATSLFRILLENQTCFSTTTLWKFLLQQRMGLVKELLIVEPKASLLNSMSNSKKESIDVLHNGFDQVLSIDSVNHVQYPIFFEWIQSHATLLHNVLSTRTDPIYQSLVETIEGSTALRHPKQTDWTVRVGFELPGGQSSFEWTAVDAKIEPILQHASEIASQKFEEFMSDQREGVKEAKLNWTRIRQSSKHSRTLWADPIKMRVNASQTAYQSAWEMTTLDPTEGPGRKRTRLKWSETQQVQQVDRITVEKRSSMRISKIQNCLEFHEMVEVYRQCMFKQELNLDQCKFPQTRDRLQNLPLSPKTIADVIHHDFMENDKYLKLGISSVVAQEVCKALALAKEESVNSSNTEFVVLLPSTLFDVADSEAMQKALIKPSAIKVVEEGNEGHESDEEFSDEEEDLNNRISIDGRLSETILEEKGAVPEENENNLHTSDHTYGGILRFLHRNDQPPQRATNAMLISGMRKANGLFLMGAESIYFIEGFILTDDSQTAKSLIDLRDNPNASIKPQPNNSKSRLQWRLKYYDIKQFYRIKFQLRPVGLEIVDTSGWTHFCTFESSRGREDVFKTLFQMPIHNSIYWAHVLRPGPLQSVKRLRQSLTKKWLRGALSNFDYLIELNALAGRTFNDVTQYPVFPWVLADYTSQTLDLSTDSTYRDLSKPMGALGEKRASQFQERYQAMASDGFDGSPAFHYGTHYSCSGYVTYYLLRLEPFSSMAKELQGGEFDKADRLFRSIGASWASASAENLQDVRELIPEFFFLPEFLINANRFDLGITQNGEVVNDVILPPWAQGDPREFIRLHRRALESKFVSENLHLWIDLIFGYKQRGQEAIDALNMFMHMTYEGTVDIDSITDPLLREATLAQIENFGQTPSKLFNSPHPQRKVPQLHSQTLSTLLTHAQDLSLNAQSSIEAYAKWHTPLAPPLVSIGKDYVFLKKFHSSHVMEEAIGDVKFVSDRYVCKGKSCALIPPRLKKYVDWGLGNGSIALRVLKSKSLMVIENLHTSEIRCGAFSEDGLIFVSGGDDTVVNILEYTKIRGERQFTHKGKLTGHDDAVTCICINKSFNLIVSGSKDQTAIVWDLRTRSYLRELKGHDAPLRHVGINGANGNLLTIAGAQVRIWSINGDLLAAALLPSVGLSSVTSALCTNCDTWQNGVAVVTGHTNGTIACWGIQYPSDIPPSVERDAVMISSKDKTIPSCRLIIMKLLLEHRVAVTALTLSSDQRQLISGDQDGWCIRWVDDSLTNSPS</sequence>
<dbReference type="Gene3D" id="1.10.1540.10">
    <property type="entry name" value="BEACH domain"/>
    <property type="match status" value="1"/>
</dbReference>
<dbReference type="InterPro" id="IPR001680">
    <property type="entry name" value="WD40_rpt"/>
</dbReference>
<dbReference type="PANTHER" id="PTHR46108:SF4">
    <property type="entry name" value="BLUE CHEESE"/>
    <property type="match status" value="1"/>
</dbReference>
<feature type="domain" description="BEACH-type PH" evidence="6">
    <location>
        <begin position="2401"/>
        <end position="2524"/>
    </location>
</feature>
<organism evidence="7 8">
    <name type="scientific">Aphanomyces euteiches</name>
    <dbReference type="NCBI Taxonomy" id="100861"/>
    <lineage>
        <taxon>Eukaryota</taxon>
        <taxon>Sar</taxon>
        <taxon>Stramenopiles</taxon>
        <taxon>Oomycota</taxon>
        <taxon>Saprolegniomycetes</taxon>
        <taxon>Saprolegniales</taxon>
        <taxon>Verrucalvaceae</taxon>
        <taxon>Aphanomyces</taxon>
    </lineage>
</organism>
<dbReference type="PROSITE" id="PS00678">
    <property type="entry name" value="WD_REPEATS_1"/>
    <property type="match status" value="1"/>
</dbReference>
<dbReference type="SMART" id="SM01026">
    <property type="entry name" value="Beach"/>
    <property type="match status" value="1"/>
</dbReference>
<dbReference type="InterPro" id="IPR015943">
    <property type="entry name" value="WD40/YVTN_repeat-like_dom_sf"/>
</dbReference>
<dbReference type="Pfam" id="PF02138">
    <property type="entry name" value="Beach"/>
    <property type="match status" value="1"/>
</dbReference>
<dbReference type="InterPro" id="IPR051944">
    <property type="entry name" value="BEACH_domain_protein"/>
</dbReference>
<name>A0A6G0XD16_9STRA</name>
<reference evidence="7 8" key="1">
    <citation type="submission" date="2019-07" db="EMBL/GenBank/DDBJ databases">
        <title>Genomics analysis of Aphanomyces spp. identifies a new class of oomycete effector associated with host adaptation.</title>
        <authorList>
            <person name="Gaulin E."/>
        </authorList>
    </citation>
    <scope>NUCLEOTIDE SEQUENCE [LARGE SCALE GENOMIC DNA]</scope>
    <source>
        <strain evidence="7 8">ATCC 201684</strain>
    </source>
</reference>
<keyword evidence="2" id="KW-0677">Repeat</keyword>
<evidence type="ECO:0000256" key="4">
    <source>
        <dbReference type="SAM" id="MobiDB-lite"/>
    </source>
</evidence>
<evidence type="ECO:0000256" key="2">
    <source>
        <dbReference type="ARBA" id="ARBA00022737"/>
    </source>
</evidence>
<dbReference type="InterPro" id="IPR019775">
    <property type="entry name" value="WD40_repeat_CS"/>
</dbReference>
<dbReference type="CDD" id="cd06071">
    <property type="entry name" value="Beach"/>
    <property type="match status" value="1"/>
</dbReference>
<dbReference type="InterPro" id="IPR036372">
    <property type="entry name" value="BEACH_dom_sf"/>
</dbReference>
<evidence type="ECO:0000256" key="1">
    <source>
        <dbReference type="ARBA" id="ARBA00022574"/>
    </source>
</evidence>
<dbReference type="InterPro" id="IPR036322">
    <property type="entry name" value="WD40_repeat_dom_sf"/>
</dbReference>
<dbReference type="InterPro" id="IPR013320">
    <property type="entry name" value="ConA-like_dom_sf"/>
</dbReference>
<evidence type="ECO:0000313" key="7">
    <source>
        <dbReference type="EMBL" id="KAF0738055.1"/>
    </source>
</evidence>
<dbReference type="Gene3D" id="2.130.10.10">
    <property type="entry name" value="YVTN repeat-like/Quinoprotein amine dehydrogenase"/>
    <property type="match status" value="2"/>
</dbReference>
<dbReference type="SUPFAM" id="SSF50729">
    <property type="entry name" value="PH domain-like"/>
    <property type="match status" value="2"/>
</dbReference>
<dbReference type="PANTHER" id="PTHR46108">
    <property type="entry name" value="BLUE CHEESE"/>
    <property type="match status" value="1"/>
</dbReference>
<evidence type="ECO:0008006" key="9">
    <source>
        <dbReference type="Google" id="ProtNLM"/>
    </source>
</evidence>
<comment type="caution">
    <text evidence="7">The sequence shown here is derived from an EMBL/GenBank/DDBJ whole genome shotgun (WGS) entry which is preliminary data.</text>
</comment>
<dbReference type="Pfam" id="PF00400">
    <property type="entry name" value="WD40"/>
    <property type="match status" value="2"/>
</dbReference>
<evidence type="ECO:0000259" key="6">
    <source>
        <dbReference type="PROSITE" id="PS51783"/>
    </source>
</evidence>
<accession>A0A6G0XD16</accession>
<evidence type="ECO:0000256" key="3">
    <source>
        <dbReference type="PROSITE-ProRule" id="PRU00221"/>
    </source>
</evidence>
<dbReference type="PROSITE" id="PS50082">
    <property type="entry name" value="WD_REPEATS_2"/>
    <property type="match status" value="1"/>
</dbReference>
<dbReference type="SMART" id="SM00320">
    <property type="entry name" value="WD40"/>
    <property type="match status" value="4"/>
</dbReference>
<dbReference type="SUPFAM" id="SSF81837">
    <property type="entry name" value="BEACH domain"/>
    <property type="match status" value="1"/>
</dbReference>
<protein>
    <recommendedName>
        <fullName evidence="9">BEACH domain-containing protein</fullName>
    </recommendedName>
</protein>
<dbReference type="Gene3D" id="2.30.29.30">
    <property type="entry name" value="Pleckstrin-homology domain (PH domain)/Phosphotyrosine-binding domain (PTB)"/>
    <property type="match status" value="1"/>
</dbReference>
<dbReference type="SUPFAM" id="SSF50978">
    <property type="entry name" value="WD40 repeat-like"/>
    <property type="match status" value="1"/>
</dbReference>
<evidence type="ECO:0000259" key="5">
    <source>
        <dbReference type="PROSITE" id="PS50197"/>
    </source>
</evidence>
<dbReference type="InterPro" id="IPR000409">
    <property type="entry name" value="BEACH_dom"/>
</dbReference>
<dbReference type="FunFam" id="1.10.1540.10:FF:000001">
    <property type="entry name" value="neurobeachin isoform X1"/>
    <property type="match status" value="1"/>
</dbReference>
<dbReference type="SUPFAM" id="SSF49899">
    <property type="entry name" value="Concanavalin A-like lectins/glucanases"/>
    <property type="match status" value="1"/>
</dbReference>
<gene>
    <name evidence="7" type="ORF">Ae201684_006046</name>
</gene>